<keyword evidence="10 13" id="KW-0067">ATP-binding</keyword>
<evidence type="ECO:0000256" key="9">
    <source>
        <dbReference type="ARBA" id="ARBA00022777"/>
    </source>
</evidence>
<sequence>MPRDAPGWWSDAPDRRTSTRDWLTKAALTPLAWLYGAITPLRFALARPYRANVPVICIGNFTAGGAGKTPTAIAVAEMLQDMEVYPTFLSRGYGGARAGSHLVNPDRDHAGAVGDEPLLLARHAPTVISRNRKAGAALIERQHAGAIIMDDGFQNPQLAKDFSLVVVDAAVGVGNGAVIPAGPLRAPLGFQARRADALLLIGEGGAGEELARRLELPVLRGRLVADADTRWLEAGPVIAYSGIGRPAKFFETLERLGARITGRYAFPDHHDYTPEDAAKLLTHAQQAEARLVTTQKDWVRMPEGRTPVGALKLASHILPVRLVLDADSEGRMHRMLAGVVGQ</sequence>
<organism evidence="14 15">
    <name type="scientific">Dichotomicrobium thermohalophilum</name>
    <dbReference type="NCBI Taxonomy" id="933063"/>
    <lineage>
        <taxon>Bacteria</taxon>
        <taxon>Pseudomonadati</taxon>
        <taxon>Pseudomonadota</taxon>
        <taxon>Alphaproteobacteria</taxon>
        <taxon>Hyphomicrobiales</taxon>
        <taxon>Hyphomicrobiaceae</taxon>
        <taxon>Dichotomicrobium</taxon>
    </lineage>
</organism>
<dbReference type="PANTHER" id="PTHR42724">
    <property type="entry name" value="TETRAACYLDISACCHARIDE 4'-KINASE"/>
    <property type="match status" value="1"/>
</dbReference>
<comment type="similarity">
    <text evidence="13">Belongs to the LpxK family.</text>
</comment>
<keyword evidence="7 13" id="KW-0808">Transferase</keyword>
<evidence type="ECO:0000256" key="11">
    <source>
        <dbReference type="ARBA" id="ARBA00023098"/>
    </source>
</evidence>
<evidence type="ECO:0000256" key="12">
    <source>
        <dbReference type="ARBA" id="ARBA00029757"/>
    </source>
</evidence>
<evidence type="ECO:0000256" key="10">
    <source>
        <dbReference type="ARBA" id="ARBA00022840"/>
    </source>
</evidence>
<dbReference type="InterPro" id="IPR027417">
    <property type="entry name" value="P-loop_NTPase"/>
</dbReference>
<keyword evidence="11 13" id="KW-0443">Lipid metabolism</keyword>
<protein>
    <recommendedName>
        <fullName evidence="4 13">Tetraacyldisaccharide 4'-kinase</fullName>
        <ecNumber evidence="3 13">2.7.1.130</ecNumber>
    </recommendedName>
    <alternativeName>
        <fullName evidence="12 13">Lipid A 4'-kinase</fullName>
    </alternativeName>
</protein>
<evidence type="ECO:0000256" key="3">
    <source>
        <dbReference type="ARBA" id="ARBA00012071"/>
    </source>
</evidence>
<dbReference type="GO" id="GO:0005524">
    <property type="term" value="F:ATP binding"/>
    <property type="evidence" value="ECO:0007669"/>
    <property type="project" value="UniProtKB-UniRule"/>
</dbReference>
<dbReference type="Proteomes" id="UP000266273">
    <property type="component" value="Unassembled WGS sequence"/>
</dbReference>
<keyword evidence="8 13" id="KW-0547">Nucleotide-binding</keyword>
<dbReference type="RefSeq" id="WP_119062265.1">
    <property type="nucleotide sequence ID" value="NZ_QXDF01000003.1"/>
</dbReference>
<dbReference type="HAMAP" id="MF_00409">
    <property type="entry name" value="LpxK"/>
    <property type="match status" value="1"/>
</dbReference>
<proteinExistence type="inferred from homology"/>
<evidence type="ECO:0000256" key="5">
    <source>
        <dbReference type="ARBA" id="ARBA00022516"/>
    </source>
</evidence>
<dbReference type="EC" id="2.7.1.130" evidence="3 13"/>
<dbReference type="UniPathway" id="UPA00359">
    <property type="reaction ID" value="UER00482"/>
</dbReference>
<evidence type="ECO:0000256" key="7">
    <source>
        <dbReference type="ARBA" id="ARBA00022679"/>
    </source>
</evidence>
<dbReference type="GO" id="GO:0009244">
    <property type="term" value="P:lipopolysaccharide core region biosynthetic process"/>
    <property type="evidence" value="ECO:0007669"/>
    <property type="project" value="TreeGrafter"/>
</dbReference>
<evidence type="ECO:0000256" key="6">
    <source>
        <dbReference type="ARBA" id="ARBA00022556"/>
    </source>
</evidence>
<evidence type="ECO:0000313" key="15">
    <source>
        <dbReference type="Proteomes" id="UP000266273"/>
    </source>
</evidence>
<reference evidence="14 15" key="1">
    <citation type="submission" date="2018-08" db="EMBL/GenBank/DDBJ databases">
        <title>Genomic Encyclopedia of Archaeal and Bacterial Type Strains, Phase II (KMG-II): from individual species to whole genera.</title>
        <authorList>
            <person name="Goeker M."/>
        </authorList>
    </citation>
    <scope>NUCLEOTIDE SEQUENCE [LARGE SCALE GENOMIC DNA]</scope>
    <source>
        <strain evidence="14 15">DSM 5002</strain>
    </source>
</reference>
<name>A0A397PJP8_9HYPH</name>
<dbReference type="InterPro" id="IPR003758">
    <property type="entry name" value="LpxK"/>
</dbReference>
<comment type="pathway">
    <text evidence="2 13">Glycolipid biosynthesis; lipid IV(A) biosynthesis; lipid IV(A) from (3R)-3-hydroxytetradecanoyl-[acyl-carrier-protein] and UDP-N-acetyl-alpha-D-glucosamine: step 6/6.</text>
</comment>
<accession>A0A397PJP8</accession>
<comment type="function">
    <text evidence="1 13">Transfers the gamma-phosphate of ATP to the 4'-position of a tetraacyldisaccharide 1-phosphate intermediate (termed DS-1-P) to form tetraacyldisaccharide 1,4'-bis-phosphate (lipid IVA).</text>
</comment>
<evidence type="ECO:0000313" key="14">
    <source>
        <dbReference type="EMBL" id="RIA47387.1"/>
    </source>
</evidence>
<dbReference type="GO" id="GO:0009245">
    <property type="term" value="P:lipid A biosynthetic process"/>
    <property type="evidence" value="ECO:0007669"/>
    <property type="project" value="UniProtKB-UniRule"/>
</dbReference>
<evidence type="ECO:0000256" key="8">
    <source>
        <dbReference type="ARBA" id="ARBA00022741"/>
    </source>
</evidence>
<comment type="catalytic activity">
    <reaction evidence="13">
        <text>a lipid A disaccharide + ATP = a lipid IVA + ADP + H(+)</text>
        <dbReference type="Rhea" id="RHEA:67840"/>
        <dbReference type="ChEBI" id="CHEBI:15378"/>
        <dbReference type="ChEBI" id="CHEBI:30616"/>
        <dbReference type="ChEBI" id="CHEBI:176343"/>
        <dbReference type="ChEBI" id="CHEBI:176425"/>
        <dbReference type="ChEBI" id="CHEBI:456216"/>
        <dbReference type="EC" id="2.7.1.130"/>
    </reaction>
</comment>
<dbReference type="NCBIfam" id="TIGR00682">
    <property type="entry name" value="lpxK"/>
    <property type="match status" value="1"/>
</dbReference>
<keyword evidence="15" id="KW-1185">Reference proteome</keyword>
<dbReference type="OrthoDB" id="9766423at2"/>
<keyword evidence="5 13" id="KW-0444">Lipid biosynthesis</keyword>
<dbReference type="SUPFAM" id="SSF52540">
    <property type="entry name" value="P-loop containing nucleoside triphosphate hydrolases"/>
    <property type="match status" value="1"/>
</dbReference>
<dbReference type="Pfam" id="PF02606">
    <property type="entry name" value="LpxK"/>
    <property type="match status" value="1"/>
</dbReference>
<keyword evidence="9 13" id="KW-0418">Kinase</keyword>
<feature type="binding site" evidence="13">
    <location>
        <begin position="62"/>
        <end position="69"/>
    </location>
    <ligand>
        <name>ATP</name>
        <dbReference type="ChEBI" id="CHEBI:30616"/>
    </ligand>
</feature>
<dbReference type="PANTHER" id="PTHR42724:SF1">
    <property type="entry name" value="TETRAACYLDISACCHARIDE 4'-KINASE, MITOCHONDRIAL-RELATED"/>
    <property type="match status" value="1"/>
</dbReference>
<dbReference type="EMBL" id="QXDF01000003">
    <property type="protein sequence ID" value="RIA47387.1"/>
    <property type="molecule type" value="Genomic_DNA"/>
</dbReference>
<evidence type="ECO:0000256" key="2">
    <source>
        <dbReference type="ARBA" id="ARBA00004870"/>
    </source>
</evidence>
<dbReference type="AlphaFoldDB" id="A0A397PJP8"/>
<gene>
    <name evidence="13" type="primary">lpxK</name>
    <name evidence="14" type="ORF">BXY53_2465</name>
</gene>
<dbReference type="GO" id="GO:0005886">
    <property type="term" value="C:plasma membrane"/>
    <property type="evidence" value="ECO:0007669"/>
    <property type="project" value="TreeGrafter"/>
</dbReference>
<evidence type="ECO:0000256" key="13">
    <source>
        <dbReference type="HAMAP-Rule" id="MF_00409"/>
    </source>
</evidence>
<dbReference type="GO" id="GO:0009029">
    <property type="term" value="F:lipid-A 4'-kinase activity"/>
    <property type="evidence" value="ECO:0007669"/>
    <property type="project" value="UniProtKB-UniRule"/>
</dbReference>
<evidence type="ECO:0000256" key="1">
    <source>
        <dbReference type="ARBA" id="ARBA00002274"/>
    </source>
</evidence>
<evidence type="ECO:0000256" key="4">
    <source>
        <dbReference type="ARBA" id="ARBA00016436"/>
    </source>
</evidence>
<comment type="caution">
    <text evidence="14">The sequence shown here is derived from an EMBL/GenBank/DDBJ whole genome shotgun (WGS) entry which is preliminary data.</text>
</comment>
<keyword evidence="6 13" id="KW-0441">Lipid A biosynthesis</keyword>